<feature type="transmembrane region" description="Helical" evidence="4">
    <location>
        <begin position="45"/>
        <end position="68"/>
    </location>
</feature>
<gene>
    <name evidence="6" type="ORF">DHf2319_08765</name>
</gene>
<feature type="transmembrane region" description="Helical" evidence="4">
    <location>
        <begin position="168"/>
        <end position="188"/>
    </location>
</feature>
<accession>A0ABY4AI12</accession>
<reference evidence="6 7" key="1">
    <citation type="submission" date="2020-11" db="EMBL/GenBank/DDBJ databases">
        <title>Algicoccus daihaiensis sp.nov., isolated from Daihai Lake in Inner Mongolia.</title>
        <authorList>
            <person name="Kai J."/>
        </authorList>
    </citation>
    <scope>NUCLEOTIDE SEQUENCE [LARGE SCALE GENOMIC DNA]</scope>
    <source>
        <strain evidence="7">f23</strain>
    </source>
</reference>
<dbReference type="SUPFAM" id="SSF103473">
    <property type="entry name" value="MFS general substrate transporter"/>
    <property type="match status" value="1"/>
</dbReference>
<dbReference type="Proteomes" id="UP000831607">
    <property type="component" value="Chromosome"/>
</dbReference>
<feature type="transmembrane region" description="Helical" evidence="4">
    <location>
        <begin position="106"/>
        <end position="127"/>
    </location>
</feature>
<dbReference type="InterPro" id="IPR010645">
    <property type="entry name" value="MFS_4"/>
</dbReference>
<evidence type="ECO:0000256" key="2">
    <source>
        <dbReference type="ARBA" id="ARBA00022989"/>
    </source>
</evidence>
<feature type="transmembrane region" description="Helical" evidence="4">
    <location>
        <begin position="12"/>
        <end position="33"/>
    </location>
</feature>
<protein>
    <submittedName>
        <fullName evidence="6">YbfB/YjiJ family MFS transporter</fullName>
    </submittedName>
</protein>
<feature type="transmembrane region" description="Helical" evidence="4">
    <location>
        <begin position="139"/>
        <end position="162"/>
    </location>
</feature>
<keyword evidence="7" id="KW-1185">Reference proteome</keyword>
<evidence type="ECO:0000313" key="6">
    <source>
        <dbReference type="EMBL" id="UOD49563.1"/>
    </source>
</evidence>
<evidence type="ECO:0000256" key="4">
    <source>
        <dbReference type="SAM" id="Phobius"/>
    </source>
</evidence>
<feature type="transmembrane region" description="Helical" evidence="4">
    <location>
        <begin position="209"/>
        <end position="230"/>
    </location>
</feature>
<dbReference type="EMBL" id="CP063982">
    <property type="protein sequence ID" value="UOD49563.1"/>
    <property type="molecule type" value="Genomic_DNA"/>
</dbReference>
<dbReference type="PROSITE" id="PS50850">
    <property type="entry name" value="MFS"/>
    <property type="match status" value="1"/>
</dbReference>
<feature type="transmembrane region" description="Helical" evidence="4">
    <location>
        <begin position="340"/>
        <end position="362"/>
    </location>
</feature>
<evidence type="ECO:0000259" key="5">
    <source>
        <dbReference type="PROSITE" id="PS50850"/>
    </source>
</evidence>
<keyword evidence="3 4" id="KW-0472">Membrane</keyword>
<dbReference type="PANTHER" id="PTHR23537:SF1">
    <property type="entry name" value="SUGAR TRANSPORTER"/>
    <property type="match status" value="1"/>
</dbReference>
<proteinExistence type="predicted"/>
<organism evidence="6 7">
    <name type="scientific">Orrella daihaiensis</name>
    <dbReference type="NCBI Taxonomy" id="2782176"/>
    <lineage>
        <taxon>Bacteria</taxon>
        <taxon>Pseudomonadati</taxon>
        <taxon>Pseudomonadota</taxon>
        <taxon>Betaproteobacteria</taxon>
        <taxon>Burkholderiales</taxon>
        <taxon>Alcaligenaceae</taxon>
        <taxon>Orrella</taxon>
    </lineage>
</organism>
<sequence length="396" mass="41213">MTSRSQPWGEALPVLFAGVMATLVGIGLARFAYTPLIPVLIAANWFSASDAIYLGAANLLGYFVGALSAHRLTERFPPRLAVGISLAVVVLSFVLCSWAAGFYWFFVWRLLSGFAGAILMVTVPSMVLSRAPIEQRTMVGTLTFSGVGLGAVLAAVVIPVLLSFDLTITWLVLGLVGIVCALACDWGMRAVSRLPDVQHHGAQTSSQNNMLRPVVLLVLAAYALDAAGFIPHTVFWVDFLARENGFGQSAASVQWAIFGLGALCGPLLARGLVGRLGWGFSLALAFGLKALAVAMPLVSLAFVSQTVSSFVVGALVPGLSALTSGRLAEIVGSAGHKRAWGQATAVFAAAQAVSGFSMSVAYDAIGQYAPLFGVASGLLALGAILVVLSNRSAGRV</sequence>
<feature type="transmembrane region" description="Helical" evidence="4">
    <location>
        <begin position="276"/>
        <end position="303"/>
    </location>
</feature>
<evidence type="ECO:0000256" key="3">
    <source>
        <dbReference type="ARBA" id="ARBA00023136"/>
    </source>
</evidence>
<evidence type="ECO:0000313" key="7">
    <source>
        <dbReference type="Proteomes" id="UP000831607"/>
    </source>
</evidence>
<feature type="transmembrane region" description="Helical" evidence="4">
    <location>
        <begin position="309"/>
        <end position="328"/>
    </location>
</feature>
<keyword evidence="2 4" id="KW-1133">Transmembrane helix</keyword>
<keyword evidence="1 4" id="KW-0812">Transmembrane</keyword>
<dbReference type="InterPro" id="IPR036259">
    <property type="entry name" value="MFS_trans_sf"/>
</dbReference>
<feature type="transmembrane region" description="Helical" evidence="4">
    <location>
        <begin position="80"/>
        <end position="100"/>
    </location>
</feature>
<dbReference type="Gene3D" id="1.20.1250.20">
    <property type="entry name" value="MFS general substrate transporter like domains"/>
    <property type="match status" value="1"/>
</dbReference>
<feature type="transmembrane region" description="Helical" evidence="4">
    <location>
        <begin position="368"/>
        <end position="388"/>
    </location>
</feature>
<dbReference type="RefSeq" id="WP_243477791.1">
    <property type="nucleotide sequence ID" value="NZ_CP063982.1"/>
</dbReference>
<dbReference type="InterPro" id="IPR020846">
    <property type="entry name" value="MFS_dom"/>
</dbReference>
<feature type="domain" description="Major facilitator superfamily (MFS) profile" evidence="5">
    <location>
        <begin position="11"/>
        <end position="394"/>
    </location>
</feature>
<name>A0ABY4AI12_9BURK</name>
<evidence type="ECO:0000256" key="1">
    <source>
        <dbReference type="ARBA" id="ARBA00022692"/>
    </source>
</evidence>
<dbReference type="Pfam" id="PF06779">
    <property type="entry name" value="MFS_4"/>
    <property type="match status" value="1"/>
</dbReference>
<dbReference type="PANTHER" id="PTHR23537">
    <property type="match status" value="1"/>
</dbReference>
<feature type="transmembrane region" description="Helical" evidence="4">
    <location>
        <begin position="250"/>
        <end position="269"/>
    </location>
</feature>